<accession>A0A5C5XVR1</accession>
<reference evidence="2 3" key="1">
    <citation type="submission" date="2019-02" db="EMBL/GenBank/DDBJ databases">
        <title>Deep-cultivation of Planctomycetes and their phenomic and genomic characterization uncovers novel biology.</title>
        <authorList>
            <person name="Wiegand S."/>
            <person name="Jogler M."/>
            <person name="Boedeker C."/>
            <person name="Pinto D."/>
            <person name="Vollmers J."/>
            <person name="Rivas-Marin E."/>
            <person name="Kohn T."/>
            <person name="Peeters S.H."/>
            <person name="Heuer A."/>
            <person name="Rast P."/>
            <person name="Oberbeckmann S."/>
            <person name="Bunk B."/>
            <person name="Jeske O."/>
            <person name="Meyerdierks A."/>
            <person name="Storesund J.E."/>
            <person name="Kallscheuer N."/>
            <person name="Luecker S."/>
            <person name="Lage O.M."/>
            <person name="Pohl T."/>
            <person name="Merkel B.J."/>
            <person name="Hornburger P."/>
            <person name="Mueller R.-W."/>
            <person name="Bruemmer F."/>
            <person name="Labrenz M."/>
            <person name="Spormann A.M."/>
            <person name="Op Den Camp H."/>
            <person name="Overmann J."/>
            <person name="Amann R."/>
            <person name="Jetten M.S.M."/>
            <person name="Mascher T."/>
            <person name="Medema M.H."/>
            <person name="Devos D.P."/>
            <person name="Kaster A.-K."/>
            <person name="Ovreas L."/>
            <person name="Rohde M."/>
            <person name="Galperin M.Y."/>
            <person name="Jogler C."/>
        </authorList>
    </citation>
    <scope>NUCLEOTIDE SEQUENCE [LARGE SCALE GENOMIC DNA]</scope>
    <source>
        <strain evidence="2 3">Pla123a</strain>
    </source>
</reference>
<dbReference type="Proteomes" id="UP000318478">
    <property type="component" value="Unassembled WGS sequence"/>
</dbReference>
<keyword evidence="1" id="KW-0732">Signal</keyword>
<feature type="chain" id="PRO_5022798291" description="Peptidase M10 metallopeptidase domain-containing protein" evidence="1">
    <location>
        <begin position="25"/>
        <end position="579"/>
    </location>
</feature>
<feature type="signal peptide" evidence="1">
    <location>
        <begin position="1"/>
        <end position="24"/>
    </location>
</feature>
<dbReference type="EMBL" id="SJPO01000014">
    <property type="protein sequence ID" value="TWT66778.1"/>
    <property type="molecule type" value="Genomic_DNA"/>
</dbReference>
<name>A0A5C5XVR1_9BACT</name>
<dbReference type="InterPro" id="IPR024079">
    <property type="entry name" value="MetalloPept_cat_dom_sf"/>
</dbReference>
<sequence length="579" mass="62685" precursor="true">MNAMPTAKLVLILASMMAVRPAAADVVVIANRTRETTPVTIKPTEGKPYQLHLTSGQVMPLFSDSPLYASYATNTGENGFRLEANSAYYFGETPQGPQLHLIGLGGEGESHARPLPGGGVTTPAGRIDVKICVDEEEPLRKSLWTQKLRKRVDMASLIMLSHSGMTFRVVATETWNSDNSTKDFTKSLKELETEVPKIGDTLVIGFTSQYQVVRGRIHLGGTRGPLSSHILLREWSQHVSERERLELLVHELGHYLGATHSPEPDSVMRPVLGDRQSRQAGFGIQFDPINTLLMSMVGEEVRRNNAKAFGDLSEPTLKRLNQIYTALSKTLPNDTSSAQFAARTRTARGGSLGEQTKLVVRSVTESGRVNQSLPEGARATGDELTELLVRGAASDAAPLKDRAAKPLLIGLGIALDETVVLRSLPATGGVVREADPPGALSKRAPLVRGATLCGRADLLKHFFVSAALTAASDAQQAYAVGVAKEVLDSHRASGFSFVDLAADRAGIRFARAVLSGELKPVDIANDFNCYAFLPPYKDLPEGLTAAEFQQQYGSTGDARYLELIAEIDERIEQLTGYDR</sequence>
<evidence type="ECO:0000313" key="2">
    <source>
        <dbReference type="EMBL" id="TWT66778.1"/>
    </source>
</evidence>
<dbReference type="Gene3D" id="3.40.390.10">
    <property type="entry name" value="Collagenase (Catalytic Domain)"/>
    <property type="match status" value="1"/>
</dbReference>
<evidence type="ECO:0008006" key="4">
    <source>
        <dbReference type="Google" id="ProtNLM"/>
    </source>
</evidence>
<proteinExistence type="predicted"/>
<evidence type="ECO:0000313" key="3">
    <source>
        <dbReference type="Proteomes" id="UP000318478"/>
    </source>
</evidence>
<comment type="caution">
    <text evidence="2">The sequence shown here is derived from an EMBL/GenBank/DDBJ whole genome shotgun (WGS) entry which is preliminary data.</text>
</comment>
<organism evidence="2 3">
    <name type="scientific">Posidoniimonas polymericola</name>
    <dbReference type="NCBI Taxonomy" id="2528002"/>
    <lineage>
        <taxon>Bacteria</taxon>
        <taxon>Pseudomonadati</taxon>
        <taxon>Planctomycetota</taxon>
        <taxon>Planctomycetia</taxon>
        <taxon>Pirellulales</taxon>
        <taxon>Lacipirellulaceae</taxon>
        <taxon>Posidoniimonas</taxon>
    </lineage>
</organism>
<dbReference type="Pfam" id="PF13688">
    <property type="entry name" value="Reprolysin_5"/>
    <property type="match status" value="1"/>
</dbReference>
<dbReference type="SUPFAM" id="SSF55486">
    <property type="entry name" value="Metalloproteases ('zincins'), catalytic domain"/>
    <property type="match status" value="1"/>
</dbReference>
<evidence type="ECO:0000256" key="1">
    <source>
        <dbReference type="SAM" id="SignalP"/>
    </source>
</evidence>
<protein>
    <recommendedName>
        <fullName evidence="4">Peptidase M10 metallopeptidase domain-containing protein</fullName>
    </recommendedName>
</protein>
<keyword evidence="3" id="KW-1185">Reference proteome</keyword>
<dbReference type="AlphaFoldDB" id="A0A5C5XVR1"/>
<dbReference type="GO" id="GO:0008237">
    <property type="term" value="F:metallopeptidase activity"/>
    <property type="evidence" value="ECO:0007669"/>
    <property type="project" value="InterPro"/>
</dbReference>
<gene>
    <name evidence="2" type="ORF">Pla123a_44760</name>
</gene>
<dbReference type="OrthoDB" id="9997at2"/>